<dbReference type="Proteomes" id="UP000318582">
    <property type="component" value="Unassembled WGS sequence"/>
</dbReference>
<comment type="caution">
    <text evidence="7">The sequence shown here is derived from an EMBL/GenBank/DDBJ whole genome shotgun (WGS) entry which is preliminary data.</text>
</comment>
<sequence>MARYEPLPFETEAPLDPQADTELLLDSRSEEETEDPAVNDEDKDENDGSQTHGSPPISATAAAAVAGTNSTTTTAPVSSTTTSTSWPYAPRDGVFSNLHPAAKTMQDSDIEPPSYFDTTQPPAYVETTVVTNGIGEDGEVLIEGLPVGDFFTFFVNLFVSMSFDFIGYLLTAVLASSHAARAGARMGLGITLIRYGAYISHADDNDAFDNYEPNKPTDDATRDDDDSSSWVSALLAFLGTVIVFRSLIDYLYIKKLEAVVKASSASEPTPAQQV</sequence>
<keyword evidence="8" id="KW-1185">Reference proteome</keyword>
<keyword evidence="3 6" id="KW-1133">Transmembrane helix</keyword>
<dbReference type="Pfam" id="PF10176">
    <property type="entry name" value="NEDD4_Bsd2"/>
    <property type="match status" value="1"/>
</dbReference>
<dbReference type="STRING" id="109895.A0A507DSU1"/>
<dbReference type="GO" id="GO:0030001">
    <property type="term" value="P:metal ion transport"/>
    <property type="evidence" value="ECO:0007669"/>
    <property type="project" value="InterPro"/>
</dbReference>
<dbReference type="InterPro" id="IPR019325">
    <property type="entry name" value="NEDD4/Bsd2"/>
</dbReference>
<feature type="transmembrane region" description="Helical" evidence="6">
    <location>
        <begin position="150"/>
        <end position="170"/>
    </location>
</feature>
<feature type="transmembrane region" description="Helical" evidence="6">
    <location>
        <begin position="230"/>
        <end position="248"/>
    </location>
</feature>
<feature type="compositionally biased region" description="Low complexity" evidence="5">
    <location>
        <begin position="54"/>
        <end position="85"/>
    </location>
</feature>
<dbReference type="GO" id="GO:0048471">
    <property type="term" value="C:perinuclear region of cytoplasm"/>
    <property type="evidence" value="ECO:0007669"/>
    <property type="project" value="TreeGrafter"/>
</dbReference>
<evidence type="ECO:0000256" key="4">
    <source>
        <dbReference type="ARBA" id="ARBA00023136"/>
    </source>
</evidence>
<evidence type="ECO:0000256" key="3">
    <source>
        <dbReference type="ARBA" id="ARBA00022989"/>
    </source>
</evidence>
<comment type="subcellular location">
    <subcellularLocation>
        <location evidence="1">Membrane</location>
        <topology evidence="1">Multi-pass membrane protein</topology>
    </subcellularLocation>
</comment>
<feature type="region of interest" description="Disordered" evidence="5">
    <location>
        <begin position="1"/>
        <end position="90"/>
    </location>
</feature>
<dbReference type="GO" id="GO:0006511">
    <property type="term" value="P:ubiquitin-dependent protein catabolic process"/>
    <property type="evidence" value="ECO:0007669"/>
    <property type="project" value="TreeGrafter"/>
</dbReference>
<evidence type="ECO:0000313" key="8">
    <source>
        <dbReference type="Proteomes" id="UP000318582"/>
    </source>
</evidence>
<protein>
    <submittedName>
        <fullName evidence="7">Uncharacterized protein</fullName>
    </submittedName>
</protein>
<organism evidence="7 8">
    <name type="scientific">Powellomyces hirtus</name>
    <dbReference type="NCBI Taxonomy" id="109895"/>
    <lineage>
        <taxon>Eukaryota</taxon>
        <taxon>Fungi</taxon>
        <taxon>Fungi incertae sedis</taxon>
        <taxon>Chytridiomycota</taxon>
        <taxon>Chytridiomycota incertae sedis</taxon>
        <taxon>Chytridiomycetes</taxon>
        <taxon>Spizellomycetales</taxon>
        <taxon>Powellomycetaceae</taxon>
        <taxon>Powellomyces</taxon>
    </lineage>
</organism>
<evidence type="ECO:0000256" key="6">
    <source>
        <dbReference type="SAM" id="Phobius"/>
    </source>
</evidence>
<dbReference type="CDD" id="cd22212">
    <property type="entry name" value="NDFIP-like"/>
    <property type="match status" value="1"/>
</dbReference>
<dbReference type="EMBL" id="QEAQ01000136">
    <property type="protein sequence ID" value="TPX54819.1"/>
    <property type="molecule type" value="Genomic_DNA"/>
</dbReference>
<accession>A0A507DSU1</accession>
<dbReference type="GO" id="GO:0005783">
    <property type="term" value="C:endoplasmic reticulum"/>
    <property type="evidence" value="ECO:0007669"/>
    <property type="project" value="TreeGrafter"/>
</dbReference>
<dbReference type="GO" id="GO:0031398">
    <property type="term" value="P:positive regulation of protein ubiquitination"/>
    <property type="evidence" value="ECO:0007669"/>
    <property type="project" value="TreeGrafter"/>
</dbReference>
<keyword evidence="2 6" id="KW-0812">Transmembrane</keyword>
<reference evidence="7 8" key="1">
    <citation type="journal article" date="2019" name="Sci. Rep.">
        <title>Comparative genomics of chytrid fungi reveal insights into the obligate biotrophic and pathogenic lifestyle of Synchytrium endobioticum.</title>
        <authorList>
            <person name="van de Vossenberg B.T.L.H."/>
            <person name="Warris S."/>
            <person name="Nguyen H.D.T."/>
            <person name="van Gent-Pelzer M.P.E."/>
            <person name="Joly D.L."/>
            <person name="van de Geest H.C."/>
            <person name="Bonants P.J.M."/>
            <person name="Smith D.S."/>
            <person name="Levesque C.A."/>
            <person name="van der Lee T.A.J."/>
        </authorList>
    </citation>
    <scope>NUCLEOTIDE SEQUENCE [LARGE SCALE GENOMIC DNA]</scope>
    <source>
        <strain evidence="7 8">CBS 809.83</strain>
    </source>
</reference>
<name>A0A507DSU1_9FUNG</name>
<evidence type="ECO:0000256" key="2">
    <source>
        <dbReference type="ARBA" id="ARBA00022692"/>
    </source>
</evidence>
<dbReference type="GO" id="GO:0005794">
    <property type="term" value="C:Golgi apparatus"/>
    <property type="evidence" value="ECO:0007669"/>
    <property type="project" value="TreeGrafter"/>
</dbReference>
<dbReference type="GO" id="GO:0016020">
    <property type="term" value="C:membrane"/>
    <property type="evidence" value="ECO:0007669"/>
    <property type="project" value="UniProtKB-SubCell"/>
</dbReference>
<gene>
    <name evidence="7" type="ORF">PhCBS80983_g05721</name>
</gene>
<feature type="compositionally biased region" description="Acidic residues" evidence="5">
    <location>
        <begin position="31"/>
        <end position="47"/>
    </location>
</feature>
<dbReference type="GO" id="GO:0007034">
    <property type="term" value="P:vacuolar transport"/>
    <property type="evidence" value="ECO:0007669"/>
    <property type="project" value="InterPro"/>
</dbReference>
<evidence type="ECO:0000256" key="5">
    <source>
        <dbReference type="SAM" id="MobiDB-lite"/>
    </source>
</evidence>
<evidence type="ECO:0000256" key="1">
    <source>
        <dbReference type="ARBA" id="ARBA00004141"/>
    </source>
</evidence>
<proteinExistence type="predicted"/>
<evidence type="ECO:0000313" key="7">
    <source>
        <dbReference type="EMBL" id="TPX54819.1"/>
    </source>
</evidence>
<dbReference type="PANTHER" id="PTHR13396:SF5">
    <property type="entry name" value="NEDD4 FAMILY INTERACTING PROTEIN"/>
    <property type="match status" value="1"/>
</dbReference>
<keyword evidence="4 6" id="KW-0472">Membrane</keyword>
<dbReference type="AlphaFoldDB" id="A0A507DSU1"/>
<dbReference type="PANTHER" id="PTHR13396">
    <property type="entry name" value="NEDD4 FAMILY INTERACTING PROTEIN 1/2"/>
    <property type="match status" value="1"/>
</dbReference>